<dbReference type="PANTHER" id="PTHR19229">
    <property type="entry name" value="ATP-BINDING CASSETTE TRANSPORTER SUBFAMILY A ABCA"/>
    <property type="match status" value="1"/>
</dbReference>
<keyword evidence="4 11" id="KW-0812">Transmembrane</keyword>
<dbReference type="SMR" id="A0A1D6QQK9"/>
<comment type="similarity">
    <text evidence="2">Belongs to the ABC transporter superfamily. ABCA family. CPR flippase (TC 3.A.1.211) subfamily.</text>
</comment>
<evidence type="ECO:0000256" key="11">
    <source>
        <dbReference type="SAM" id="Phobius"/>
    </source>
</evidence>
<dbReference type="Pfam" id="PF00005">
    <property type="entry name" value="ABC_tran"/>
    <property type="match status" value="1"/>
</dbReference>
<evidence type="ECO:0000256" key="6">
    <source>
        <dbReference type="ARBA" id="ARBA00022840"/>
    </source>
</evidence>
<dbReference type="PROSITE" id="PS50082">
    <property type="entry name" value="WD_REPEATS_2"/>
    <property type="match status" value="1"/>
</dbReference>
<feature type="transmembrane region" description="Helical" evidence="11">
    <location>
        <begin position="797"/>
        <end position="819"/>
    </location>
</feature>
<proteinExistence type="inferred from homology"/>
<dbReference type="PANTHER" id="PTHR19229:SF212">
    <property type="entry name" value="ABC TRANSPORTER DOMAIN-CONTAINING PROTEIN"/>
    <property type="match status" value="1"/>
</dbReference>
<feature type="transmembrane region" description="Helical" evidence="11">
    <location>
        <begin position="633"/>
        <end position="651"/>
    </location>
</feature>
<keyword evidence="5" id="KW-0547">Nucleotide-binding</keyword>
<feature type="transmembrane region" description="Helical" evidence="11">
    <location>
        <begin position="25"/>
        <end position="45"/>
    </location>
</feature>
<evidence type="ECO:0000256" key="2">
    <source>
        <dbReference type="ARBA" id="ARBA00008526"/>
    </source>
</evidence>
<gene>
    <name evidence="13" type="ORF">ZEAMMB73_Zm00001d053603</name>
</gene>
<feature type="domain" description="ABC transporter" evidence="12">
    <location>
        <begin position="947"/>
        <end position="1191"/>
    </location>
</feature>
<feature type="transmembrane region" description="Helical" evidence="11">
    <location>
        <begin position="850"/>
        <end position="871"/>
    </location>
</feature>
<accession>A0A1D6QQK9</accession>
<feature type="repeat" description="WD" evidence="9">
    <location>
        <begin position="398"/>
        <end position="429"/>
    </location>
</feature>
<dbReference type="SUPFAM" id="SSF50978">
    <property type="entry name" value="WD40 repeat-like"/>
    <property type="match status" value="1"/>
</dbReference>
<dbReference type="Pfam" id="PF00400">
    <property type="entry name" value="WD40"/>
    <property type="match status" value="1"/>
</dbReference>
<dbReference type="InterPro" id="IPR026082">
    <property type="entry name" value="ABCA"/>
</dbReference>
<evidence type="ECO:0000256" key="9">
    <source>
        <dbReference type="PROSITE-ProRule" id="PRU00221"/>
    </source>
</evidence>
<dbReference type="SUPFAM" id="SSF52540">
    <property type="entry name" value="P-loop containing nucleoside triphosphate hydrolases"/>
    <property type="match status" value="1"/>
</dbReference>
<evidence type="ECO:0000256" key="5">
    <source>
        <dbReference type="ARBA" id="ARBA00022741"/>
    </source>
</evidence>
<evidence type="ECO:0000256" key="1">
    <source>
        <dbReference type="ARBA" id="ARBA00004141"/>
    </source>
</evidence>
<dbReference type="SMART" id="SM00382">
    <property type="entry name" value="AAA"/>
    <property type="match status" value="1"/>
</dbReference>
<keyword evidence="7 11" id="KW-1133">Transmembrane helix</keyword>
<dbReference type="InterPro" id="IPR017871">
    <property type="entry name" value="ABC_transporter-like_CS"/>
</dbReference>
<organism evidence="13">
    <name type="scientific">Zea mays</name>
    <name type="common">Maize</name>
    <dbReference type="NCBI Taxonomy" id="4577"/>
    <lineage>
        <taxon>Eukaryota</taxon>
        <taxon>Viridiplantae</taxon>
        <taxon>Streptophyta</taxon>
        <taxon>Embryophyta</taxon>
        <taxon>Tracheophyta</taxon>
        <taxon>Spermatophyta</taxon>
        <taxon>Magnoliopsida</taxon>
        <taxon>Liliopsida</taxon>
        <taxon>Poales</taxon>
        <taxon>Poaceae</taxon>
        <taxon>PACMAD clade</taxon>
        <taxon>Panicoideae</taxon>
        <taxon>Andropogonodae</taxon>
        <taxon>Andropogoneae</taxon>
        <taxon>Tripsacinae</taxon>
        <taxon>Zea</taxon>
    </lineage>
</organism>
<dbReference type="GO" id="GO:0140359">
    <property type="term" value="F:ABC-type transporter activity"/>
    <property type="evidence" value="ECO:0007669"/>
    <property type="project" value="InterPro"/>
</dbReference>
<evidence type="ECO:0000256" key="7">
    <source>
        <dbReference type="ARBA" id="ARBA00022989"/>
    </source>
</evidence>
<dbReference type="InterPro" id="IPR003593">
    <property type="entry name" value="AAA+_ATPase"/>
</dbReference>
<feature type="region of interest" description="Disordered" evidence="10">
    <location>
        <begin position="888"/>
        <end position="912"/>
    </location>
</feature>
<keyword evidence="6" id="KW-0067">ATP-binding</keyword>
<sequence length="1270" mass="140163">MAAAAFQSQADALFRKNLAIQRRAYKTNCCLILFPVLVCGLLGGLQTFMDTLFNTDDGYKPDCKGCAGGGVRVRLSEDAVGGLACSQSCPLPAAQRWPVALLLPAGGAVDVLPDLSALAGTGMKEPPPCVSPESCTAPAKFLVTGGNKSFAESLAANMFPPHASPKLTADISGLADYALVRWIGFPFPCLADDLISVTLNLITENFLTEFLQAIEGSSFGTNTYGAAFDMAGLYFLQRKCTPNSILSFPVQYGPKMGIQEARCTQGLFEWRENSVSMNNELYRGFRADKTKERIENKNDIVSEPTVGCARDCSWFCSCISSVVRISCFYLPVSIDASVSRDTLKSPAILFIRQTNQAFCPWMFILQSYLVDSQDVATGGIDTNAVIFDRSSGQILCTLTGHSKKITTLKFVPRDQLFVTGSADKAISIYHRTDTMELRCLNDNVGLVEKDLGNQKVLLSGINLDEDAKPRGDNCEQWSLFVGTAQASLTLALASSVQGQGCTDPKAGAVDPKAENKAIEKIKSARNKSSQGSTHAVHGNSHHKRLQVETKTLFVDGAYDFTSSDLKHYNMVLQYNPDESNVLRVPRLMNLASSAYLRLRGNDTNMRFVFVKDMPRDGHPMKAPDMSFIVGKMVFVWIIMLLFPVILSSLVYEKQQKLRAMMKMHGLGDMAYWTISYCYFLVISLLYMFLLVVFGAVVDIKLFAVNSYVLQFLLYFIYMNLQISFAFLMTTKDGCRNILSTSCSNRIPLCYWVWPHRRISVQAFCRRHLRLKSVPSFRLVYIHIHSYIYTAKFQKLQFVSSGSLITLMEFFPPMSLYRIIYELSPPPSPSGPFSDFSGVRVGDLSDPENGILVLMVVMVLEWPTFLFLTLYLDGFGWLQTRVRKLPPAAAASSHQTLQKPSTTRPQERPEASIEIDGTTDIPGEVARACAEREIVDRFLQQPDQSYAVIVDNVRKVYPPRDGNAEVVAVNGFSLSIKRGQCFGLLGSNGAGKTSLIGMVWYGMVMLTGFTKPTSGTAYIDGMDIRTDMSEIYTRIGVCPQFNLLWETLTGREHLMFYGRLKRLNGAALTEAAEQSMKVLKIFEGGVADTLVSQYSGGMKRRLSVAISLIGDPKVVYLDEPSTGLDPASRSALWDAVKLAKKDKAIILTTHSMEEAEALCDRIGITAHGRLRCTGTSKELKAKYGGTFVFTVTTAAAGEDEAVERLVRGSISPDAKRTYHIAGTQKFELPKQGVRIAEVFRAMEQAKRSLSIAAWGLVDTTLEDVFIKVAAC</sequence>
<dbReference type="GO" id="GO:0016020">
    <property type="term" value="C:membrane"/>
    <property type="evidence" value="ECO:0007669"/>
    <property type="project" value="UniProtKB-SubCell"/>
</dbReference>
<dbReference type="Pfam" id="PF12698">
    <property type="entry name" value="ABC2_membrane_3"/>
    <property type="match status" value="1"/>
</dbReference>
<evidence type="ECO:0000256" key="10">
    <source>
        <dbReference type="SAM" id="MobiDB-lite"/>
    </source>
</evidence>
<dbReference type="Pfam" id="PF24526">
    <property type="entry name" value="ABCA12_C"/>
    <property type="match status" value="1"/>
</dbReference>
<feature type="compositionally biased region" description="Polar residues" evidence="10">
    <location>
        <begin position="891"/>
        <end position="903"/>
    </location>
</feature>
<comment type="subcellular location">
    <subcellularLocation>
        <location evidence="1">Membrane</location>
        <topology evidence="1">Multi-pass membrane protein</topology>
    </subcellularLocation>
</comment>
<keyword evidence="8 11" id="KW-0472">Membrane</keyword>
<protein>
    <submittedName>
        <fullName evidence="13">ABC transporter A family member 7</fullName>
    </submittedName>
</protein>
<dbReference type="EMBL" id="CM000780">
    <property type="protein sequence ID" value="AQK59825.1"/>
    <property type="molecule type" value="Genomic_DNA"/>
</dbReference>
<name>A0A1D6QQK9_MAIZE</name>
<keyword evidence="3" id="KW-0813">Transport</keyword>
<dbReference type="InterPro" id="IPR003439">
    <property type="entry name" value="ABC_transporter-like_ATP-bd"/>
</dbReference>
<dbReference type="PROSITE" id="PS00211">
    <property type="entry name" value="ABC_TRANSPORTER_1"/>
    <property type="match status" value="1"/>
</dbReference>
<dbReference type="ExpressionAtlas" id="A0A1D6QQK9">
    <property type="expression patterns" value="baseline and differential"/>
</dbReference>
<dbReference type="Gene3D" id="2.130.10.10">
    <property type="entry name" value="YVTN repeat-like/Quinoprotein amine dehydrogenase"/>
    <property type="match status" value="1"/>
</dbReference>
<dbReference type="FunFam" id="3.40.50.300:FF:000665">
    <property type="entry name" value="ABC transporter A family member 2"/>
    <property type="match status" value="1"/>
</dbReference>
<reference evidence="13" key="1">
    <citation type="submission" date="2015-12" db="EMBL/GenBank/DDBJ databases">
        <title>Update maize B73 reference genome by single molecule sequencing technologies.</title>
        <authorList>
            <consortium name="Maize Genome Sequencing Project"/>
            <person name="Ware D."/>
        </authorList>
    </citation>
    <scope>NUCLEOTIDE SEQUENCE</scope>
    <source>
        <tissue evidence="13">Seedling</tissue>
    </source>
</reference>
<dbReference type="InParanoid" id="A0A1D6QQK9"/>
<dbReference type="InterPro" id="IPR036322">
    <property type="entry name" value="WD40_repeat_dom_sf"/>
</dbReference>
<dbReference type="Gene3D" id="3.40.50.300">
    <property type="entry name" value="P-loop containing nucleotide triphosphate hydrolases"/>
    <property type="match status" value="1"/>
</dbReference>
<dbReference type="CDD" id="cd03263">
    <property type="entry name" value="ABC_subfamily_A"/>
    <property type="match status" value="1"/>
</dbReference>
<dbReference type="PROSITE" id="PS50294">
    <property type="entry name" value="WD_REPEATS_REGION"/>
    <property type="match status" value="1"/>
</dbReference>
<dbReference type="GO" id="GO:0005524">
    <property type="term" value="F:ATP binding"/>
    <property type="evidence" value="ECO:0007669"/>
    <property type="project" value="UniProtKB-KW"/>
</dbReference>
<dbReference type="InterPro" id="IPR013525">
    <property type="entry name" value="ABC2_TM"/>
</dbReference>
<evidence type="ECO:0000313" key="13">
    <source>
        <dbReference type="EMBL" id="AQK59825.1"/>
    </source>
</evidence>
<evidence type="ECO:0000256" key="8">
    <source>
        <dbReference type="ARBA" id="ARBA00023136"/>
    </source>
</evidence>
<evidence type="ECO:0000256" key="4">
    <source>
        <dbReference type="ARBA" id="ARBA00022692"/>
    </source>
</evidence>
<feature type="transmembrane region" description="Helical" evidence="11">
    <location>
        <begin position="707"/>
        <end position="728"/>
    </location>
</feature>
<dbReference type="STRING" id="4577.A0A1D6QQK9"/>
<keyword evidence="9" id="KW-0853">WD repeat</keyword>
<dbReference type="PROSITE" id="PS50893">
    <property type="entry name" value="ABC_TRANSPORTER_2"/>
    <property type="match status" value="1"/>
</dbReference>
<evidence type="ECO:0000259" key="12">
    <source>
        <dbReference type="PROSITE" id="PS50893"/>
    </source>
</evidence>
<dbReference type="GO" id="GO:0016887">
    <property type="term" value="F:ATP hydrolysis activity"/>
    <property type="evidence" value="ECO:0007669"/>
    <property type="project" value="InterPro"/>
</dbReference>
<evidence type="ECO:0000256" key="3">
    <source>
        <dbReference type="ARBA" id="ARBA00022448"/>
    </source>
</evidence>
<dbReference type="SMART" id="SM00320">
    <property type="entry name" value="WD40"/>
    <property type="match status" value="1"/>
</dbReference>
<dbReference type="InterPro" id="IPR015943">
    <property type="entry name" value="WD40/YVTN_repeat-like_dom_sf"/>
</dbReference>
<dbReference type="InterPro" id="IPR001680">
    <property type="entry name" value="WD40_rpt"/>
</dbReference>
<dbReference type="AlphaFoldDB" id="A0A1D6QQK9"/>
<feature type="transmembrane region" description="Helical" evidence="11">
    <location>
        <begin position="671"/>
        <end position="695"/>
    </location>
</feature>
<dbReference type="InterPro" id="IPR027417">
    <property type="entry name" value="P-loop_NTPase"/>
</dbReference>